<evidence type="ECO:0000256" key="1">
    <source>
        <dbReference type="ARBA" id="ARBA00004417"/>
    </source>
</evidence>
<dbReference type="KEGG" id="hdh:G5B40_13255"/>
<dbReference type="SMART" id="SM00382">
    <property type="entry name" value="AAA"/>
    <property type="match status" value="2"/>
</dbReference>
<dbReference type="Pfam" id="PF00005">
    <property type="entry name" value="ABC_tran"/>
    <property type="match status" value="2"/>
</dbReference>
<keyword evidence="5" id="KW-0547">Nucleotide-binding</keyword>
<dbReference type="InterPro" id="IPR050388">
    <property type="entry name" value="ABC_Ni/Peptide_Import"/>
</dbReference>
<dbReference type="EMBL" id="CP049056">
    <property type="protein sequence ID" value="QIE56346.1"/>
    <property type="molecule type" value="Genomic_DNA"/>
</dbReference>
<dbReference type="PANTHER" id="PTHR43297">
    <property type="entry name" value="OLIGOPEPTIDE TRANSPORT ATP-BINDING PROTEIN APPD"/>
    <property type="match status" value="1"/>
</dbReference>
<gene>
    <name evidence="9" type="ORF">G5B40_13255</name>
</gene>
<dbReference type="GO" id="GO:0055085">
    <property type="term" value="P:transmembrane transport"/>
    <property type="evidence" value="ECO:0007669"/>
    <property type="project" value="UniProtKB-ARBA"/>
</dbReference>
<dbReference type="Proteomes" id="UP000503336">
    <property type="component" value="Chromosome"/>
</dbReference>
<dbReference type="GO" id="GO:0016887">
    <property type="term" value="F:ATP hydrolysis activity"/>
    <property type="evidence" value="ECO:0007669"/>
    <property type="project" value="InterPro"/>
</dbReference>
<dbReference type="PROSITE" id="PS50893">
    <property type="entry name" value="ABC_TRANSPORTER_2"/>
    <property type="match status" value="2"/>
</dbReference>
<comment type="similarity">
    <text evidence="2">Belongs to the ABC transporter superfamily.</text>
</comment>
<dbReference type="PANTHER" id="PTHR43297:SF2">
    <property type="entry name" value="DIPEPTIDE TRANSPORT ATP-BINDING PROTEIN DPPD"/>
    <property type="match status" value="1"/>
</dbReference>
<dbReference type="SUPFAM" id="SSF52540">
    <property type="entry name" value="P-loop containing nucleoside triphosphate hydrolases"/>
    <property type="match status" value="2"/>
</dbReference>
<dbReference type="GO" id="GO:0015833">
    <property type="term" value="P:peptide transport"/>
    <property type="evidence" value="ECO:0007669"/>
    <property type="project" value="InterPro"/>
</dbReference>
<feature type="domain" description="ABC transporter" evidence="8">
    <location>
        <begin position="285"/>
        <end position="541"/>
    </location>
</feature>
<keyword evidence="6 9" id="KW-0067">ATP-binding</keyword>
<dbReference type="InterPro" id="IPR003593">
    <property type="entry name" value="AAA+_ATPase"/>
</dbReference>
<evidence type="ECO:0000256" key="2">
    <source>
        <dbReference type="ARBA" id="ARBA00005417"/>
    </source>
</evidence>
<evidence type="ECO:0000256" key="4">
    <source>
        <dbReference type="ARBA" id="ARBA00022475"/>
    </source>
</evidence>
<keyword evidence="10" id="KW-1185">Reference proteome</keyword>
<protein>
    <submittedName>
        <fullName evidence="9">ABC transporter ATP-binding protein</fullName>
    </submittedName>
</protein>
<organism evidence="9 10">
    <name type="scientific">Pikeienuella piscinae</name>
    <dbReference type="NCBI Taxonomy" id="2748098"/>
    <lineage>
        <taxon>Bacteria</taxon>
        <taxon>Pseudomonadati</taxon>
        <taxon>Pseudomonadota</taxon>
        <taxon>Alphaproteobacteria</taxon>
        <taxon>Rhodobacterales</taxon>
        <taxon>Paracoccaceae</taxon>
        <taxon>Pikeienuella</taxon>
    </lineage>
</organism>
<evidence type="ECO:0000256" key="6">
    <source>
        <dbReference type="ARBA" id="ARBA00022840"/>
    </source>
</evidence>
<dbReference type="AlphaFoldDB" id="A0A7L5C1I4"/>
<feature type="domain" description="ABC transporter" evidence="8">
    <location>
        <begin position="7"/>
        <end position="263"/>
    </location>
</feature>
<accession>A0A7L5C1I4</accession>
<dbReference type="InterPro" id="IPR013563">
    <property type="entry name" value="Oligopep_ABC_C"/>
</dbReference>
<dbReference type="PROSITE" id="PS00211">
    <property type="entry name" value="ABC_TRANSPORTER_1"/>
    <property type="match status" value="1"/>
</dbReference>
<dbReference type="NCBIfam" id="NF008453">
    <property type="entry name" value="PRK11308.1"/>
    <property type="match status" value="2"/>
</dbReference>
<evidence type="ECO:0000256" key="5">
    <source>
        <dbReference type="ARBA" id="ARBA00022741"/>
    </source>
</evidence>
<keyword evidence="7" id="KW-0472">Membrane</keyword>
<evidence type="ECO:0000313" key="9">
    <source>
        <dbReference type="EMBL" id="QIE56346.1"/>
    </source>
</evidence>
<dbReference type="InterPro" id="IPR017871">
    <property type="entry name" value="ABC_transporter-like_CS"/>
</dbReference>
<dbReference type="GO" id="GO:0005524">
    <property type="term" value="F:ATP binding"/>
    <property type="evidence" value="ECO:0007669"/>
    <property type="project" value="UniProtKB-KW"/>
</dbReference>
<evidence type="ECO:0000313" key="10">
    <source>
        <dbReference type="Proteomes" id="UP000503336"/>
    </source>
</evidence>
<dbReference type="FunFam" id="3.40.50.300:FF:000016">
    <property type="entry name" value="Oligopeptide ABC transporter ATP-binding component"/>
    <property type="match status" value="1"/>
</dbReference>
<evidence type="ECO:0000256" key="3">
    <source>
        <dbReference type="ARBA" id="ARBA00022448"/>
    </source>
</evidence>
<dbReference type="GO" id="GO:0005886">
    <property type="term" value="C:plasma membrane"/>
    <property type="evidence" value="ECO:0007669"/>
    <property type="project" value="UniProtKB-SubCell"/>
</dbReference>
<dbReference type="InterPro" id="IPR027417">
    <property type="entry name" value="P-loop_NTPase"/>
</dbReference>
<dbReference type="Pfam" id="PF08352">
    <property type="entry name" value="oligo_HPY"/>
    <property type="match status" value="2"/>
</dbReference>
<sequence length="595" mass="63716">MPAQPLLTVEGLTVAFGAGRAAVTVVEDVSFALRRGETLALVGESGSGKTLTGKALLGILPKGARIIAGRAALADKSGTGETDLLAMDPKALRKVRGGRVSMIFQEPMSSLSALHTIGDQVMEAVKLHSPLRGAEAKARCIETFVDVGFPDPERAFRAYPFELSGGLRQRAMIAMAMVCRPELMIADEPTTALDVTTQATVLDLIKSLQRETGMSMIMVTHDLGVVANMADAVVVLRKGRVVESGPARAVLTSPGHGYTRKLIAAAPEIPENLDARHVASEDFIVRARHLSKTYPGKAQGLGRVSAPVKAVQDVRIDLRRGETLAIVGESGSGKSTVAKLMLQAERADPGAQVLFRGADGEEVDVMQLTGAALTAFRRKVQIVFQDPFSSLSPRMCVRDILTEPLRVHGVGTAHEQRERAADLMERVGLSADHLQRFPHAFSGGQRQRISIARALALGPELIVCDEPTSALDVSVQAQVLELFKEIRDDLGLSYLFISHDLAVVAGLADRVAVMRRGRVVEEGPVKALFTNPTHPYTKALMAASPEPDMDRPLDLASVARGAGEPQTWPDPFGYADDAAPDLVEIDAGHFVRRAA</sequence>
<dbReference type="Gene3D" id="3.40.50.300">
    <property type="entry name" value="P-loop containing nucleotide triphosphate hydrolases"/>
    <property type="match status" value="2"/>
</dbReference>
<name>A0A7L5C1I4_9RHOB</name>
<dbReference type="CDD" id="cd03257">
    <property type="entry name" value="ABC_NikE_OppD_transporters"/>
    <property type="match status" value="2"/>
</dbReference>
<evidence type="ECO:0000259" key="8">
    <source>
        <dbReference type="PROSITE" id="PS50893"/>
    </source>
</evidence>
<keyword evidence="4" id="KW-1003">Cell membrane</keyword>
<reference evidence="9 10" key="1">
    <citation type="submission" date="2020-02" db="EMBL/GenBank/DDBJ databases">
        <title>complete genome sequence of Rhodobacteraceae bacterium.</title>
        <authorList>
            <person name="Park J."/>
            <person name="Kim Y.-S."/>
            <person name="Kim K.-H."/>
        </authorList>
    </citation>
    <scope>NUCLEOTIDE SEQUENCE [LARGE SCALE GENOMIC DNA]</scope>
    <source>
        <strain evidence="9 10">RR4-56</strain>
    </source>
</reference>
<dbReference type="InterPro" id="IPR003439">
    <property type="entry name" value="ABC_transporter-like_ATP-bd"/>
</dbReference>
<comment type="subcellular location">
    <subcellularLocation>
        <location evidence="1">Cell inner membrane</location>
        <topology evidence="1">Peripheral membrane protein</topology>
    </subcellularLocation>
</comment>
<proteinExistence type="inferred from homology"/>
<evidence type="ECO:0000256" key="7">
    <source>
        <dbReference type="ARBA" id="ARBA00023136"/>
    </source>
</evidence>
<keyword evidence="3" id="KW-0813">Transport</keyword>
<dbReference type="RefSeq" id="WP_165099466.1">
    <property type="nucleotide sequence ID" value="NZ_CP049056.1"/>
</dbReference>